<proteinExistence type="inferred from homology"/>
<dbReference type="PANTHER" id="PTHR47447:SF17">
    <property type="entry name" value="OS12G0638900 PROTEIN"/>
    <property type="match status" value="1"/>
</dbReference>
<sequence>DAPDVDPDIVSYNIAINAHARLKSWKMALALFKDLKAAQLKPTQATFANLITAAGIGKEWHIAAGLFGQMRRSGLATVVGYNALLTAYARAGETSRCLPLLRRMQDENLCAPNTVTFNALLTAYWRQNNTSPEEVMEIWWRLVRSGCMPNNLTYDSFAMACASLGDESQECSGFFWRGPCLTGWMRVVQGVVVVAVVVECMDDETTSAYVRGLARNTLMCIYDRQGQSEEVIMLYARLDREGWLEEGARGREEVQPARTTYNARLGVCEARGDWRKAQKVLKTMRGKGCKPDHITFNLLISLCEEAGQWDQATEWLETAMKQGMYKCCSSDFAELDLHNVRSAGTAQTILRWWLRQLRNISLVDKHQRLPMQLQVITGWGKHSSVTGHSPVKERVIFLLDTLDSPFSVPSTNKGCLLAEGAVVNKWLVADELLSLMRFLSGNGSEWRRNFAPRKSSSVNNGTFTGNKRTA</sequence>
<feature type="repeat" description="PPR" evidence="3">
    <location>
        <begin position="113"/>
        <end position="149"/>
    </location>
</feature>
<dbReference type="PANTHER" id="PTHR47447">
    <property type="entry name" value="OS03G0856100 PROTEIN"/>
    <property type="match status" value="1"/>
</dbReference>
<evidence type="ECO:0000256" key="3">
    <source>
        <dbReference type="PROSITE-ProRule" id="PRU00708"/>
    </source>
</evidence>
<comment type="similarity">
    <text evidence="1">Belongs to the PPR family. P subfamily.</text>
</comment>
<reference evidence="5 6" key="1">
    <citation type="journal article" date="2015" name="Genome Biol. Evol.">
        <title>Comparative Genomics of a Bacterivorous Green Alga Reveals Evolutionary Causalities and Consequences of Phago-Mixotrophic Mode of Nutrition.</title>
        <authorList>
            <person name="Burns J.A."/>
            <person name="Paasch A."/>
            <person name="Narechania A."/>
            <person name="Kim E."/>
        </authorList>
    </citation>
    <scope>NUCLEOTIDE SEQUENCE [LARGE SCALE GENOMIC DNA]</scope>
    <source>
        <strain evidence="5 6">PLY_AMNH</strain>
    </source>
</reference>
<organism evidence="5 6">
    <name type="scientific">Cymbomonas tetramitiformis</name>
    <dbReference type="NCBI Taxonomy" id="36881"/>
    <lineage>
        <taxon>Eukaryota</taxon>
        <taxon>Viridiplantae</taxon>
        <taxon>Chlorophyta</taxon>
        <taxon>Pyramimonadophyceae</taxon>
        <taxon>Pyramimonadales</taxon>
        <taxon>Pyramimonadaceae</taxon>
        <taxon>Cymbomonas</taxon>
    </lineage>
</organism>
<feature type="repeat" description="PPR" evidence="3">
    <location>
        <begin position="257"/>
        <end position="291"/>
    </location>
</feature>
<dbReference type="PROSITE" id="PS50828">
    <property type="entry name" value="SMR"/>
    <property type="match status" value="1"/>
</dbReference>
<evidence type="ECO:0000259" key="4">
    <source>
        <dbReference type="PROSITE" id="PS50828"/>
    </source>
</evidence>
<protein>
    <recommendedName>
        <fullName evidence="4">Smr domain-containing protein</fullName>
    </recommendedName>
</protein>
<evidence type="ECO:0000256" key="1">
    <source>
        <dbReference type="ARBA" id="ARBA00007626"/>
    </source>
</evidence>
<keyword evidence="2" id="KW-0677">Repeat</keyword>
<dbReference type="SMART" id="SM00463">
    <property type="entry name" value="SMR"/>
    <property type="match status" value="1"/>
</dbReference>
<comment type="caution">
    <text evidence="5">The sequence shown here is derived from an EMBL/GenBank/DDBJ whole genome shotgun (WGS) entry which is preliminary data.</text>
</comment>
<feature type="repeat" description="PPR" evidence="3">
    <location>
        <begin position="292"/>
        <end position="326"/>
    </location>
</feature>
<dbReference type="Pfam" id="PF13041">
    <property type="entry name" value="PPR_2"/>
    <property type="match status" value="2"/>
</dbReference>
<dbReference type="Pfam" id="PF13812">
    <property type="entry name" value="PPR_3"/>
    <property type="match status" value="1"/>
</dbReference>
<dbReference type="Proteomes" id="UP001190700">
    <property type="component" value="Unassembled WGS sequence"/>
</dbReference>
<gene>
    <name evidence="5" type="ORF">CYMTET_14846</name>
</gene>
<feature type="non-terminal residue" evidence="5">
    <location>
        <position position="1"/>
    </location>
</feature>
<dbReference type="Gene3D" id="3.30.1370.110">
    <property type="match status" value="1"/>
</dbReference>
<dbReference type="Gene3D" id="1.25.40.10">
    <property type="entry name" value="Tetratricopeptide repeat domain"/>
    <property type="match status" value="3"/>
</dbReference>
<name>A0AAE0L9S0_9CHLO</name>
<dbReference type="AlphaFoldDB" id="A0AAE0L9S0"/>
<accession>A0AAE0L9S0</accession>
<dbReference type="PROSITE" id="PS51375">
    <property type="entry name" value="PPR"/>
    <property type="match status" value="5"/>
</dbReference>
<keyword evidence="6" id="KW-1185">Reference proteome</keyword>
<dbReference type="InterPro" id="IPR036063">
    <property type="entry name" value="Smr_dom_sf"/>
</dbReference>
<dbReference type="EMBL" id="LGRX02006243">
    <property type="protein sequence ID" value="KAK3277127.1"/>
    <property type="molecule type" value="Genomic_DNA"/>
</dbReference>
<evidence type="ECO:0000313" key="5">
    <source>
        <dbReference type="EMBL" id="KAK3277127.1"/>
    </source>
</evidence>
<feature type="repeat" description="PPR" evidence="3">
    <location>
        <begin position="77"/>
        <end position="111"/>
    </location>
</feature>
<feature type="domain" description="Smr" evidence="4">
    <location>
        <begin position="335"/>
        <end position="421"/>
    </location>
</feature>
<dbReference type="SUPFAM" id="SSF160443">
    <property type="entry name" value="SMR domain-like"/>
    <property type="match status" value="1"/>
</dbReference>
<evidence type="ECO:0000256" key="2">
    <source>
        <dbReference type="ARBA" id="ARBA00022737"/>
    </source>
</evidence>
<feature type="repeat" description="PPR" evidence="3">
    <location>
        <begin position="8"/>
        <end position="42"/>
    </location>
</feature>
<dbReference type="NCBIfam" id="TIGR00756">
    <property type="entry name" value="PPR"/>
    <property type="match status" value="3"/>
</dbReference>
<evidence type="ECO:0000313" key="6">
    <source>
        <dbReference type="Proteomes" id="UP001190700"/>
    </source>
</evidence>
<dbReference type="InterPro" id="IPR002885">
    <property type="entry name" value="PPR_rpt"/>
</dbReference>
<dbReference type="InterPro" id="IPR011990">
    <property type="entry name" value="TPR-like_helical_dom_sf"/>
</dbReference>
<dbReference type="InterPro" id="IPR002625">
    <property type="entry name" value="Smr_dom"/>
</dbReference>